<evidence type="ECO:0000313" key="8">
    <source>
        <dbReference type="EMBL" id="MQW40238.1"/>
    </source>
</evidence>
<sequence>MKKIIVAVLLLFFVGHPPRADAQTTDTVTSTTTVTFIANPNLPKPPAPGLLSDSNPVKVTDSKGILPQTGENQVSFVPLGSSLILLAVLLYFYKEKGVTHTLLHQERKNT</sequence>
<dbReference type="Proteomes" id="UP000439550">
    <property type="component" value="Unassembled WGS sequence"/>
</dbReference>
<gene>
    <name evidence="8" type="ORF">GHI93_09895</name>
</gene>
<keyword evidence="9" id="KW-1185">Reference proteome</keyword>
<name>A0A7X2D160_9LACT</name>
<keyword evidence="5" id="KW-1133">Transmembrane helix</keyword>
<reference evidence="8 9" key="1">
    <citation type="submission" date="2019-10" db="EMBL/GenBank/DDBJ databases">
        <authorList>
            <person name="Dong K."/>
        </authorList>
    </citation>
    <scope>NUCLEOTIDE SEQUENCE [LARGE SCALE GENOMIC DNA]</scope>
    <source>
        <strain evidence="8 9">DSM 28960</strain>
    </source>
</reference>
<feature type="domain" description="Gram-positive cocci surface proteins LPxTG" evidence="7">
    <location>
        <begin position="59"/>
        <end position="96"/>
    </location>
</feature>
<feature type="transmembrane region" description="Helical" evidence="5">
    <location>
        <begin position="76"/>
        <end position="93"/>
    </location>
</feature>
<proteinExistence type="predicted"/>
<keyword evidence="3 6" id="KW-0732">Signal</keyword>
<evidence type="ECO:0000256" key="6">
    <source>
        <dbReference type="SAM" id="SignalP"/>
    </source>
</evidence>
<keyword evidence="5" id="KW-0472">Membrane</keyword>
<evidence type="ECO:0000256" key="3">
    <source>
        <dbReference type="ARBA" id="ARBA00022729"/>
    </source>
</evidence>
<evidence type="ECO:0000313" key="9">
    <source>
        <dbReference type="Proteomes" id="UP000439550"/>
    </source>
</evidence>
<keyword evidence="4" id="KW-0572">Peptidoglycan-anchor</keyword>
<keyword evidence="1" id="KW-0134">Cell wall</keyword>
<dbReference type="EMBL" id="WITJ01000014">
    <property type="protein sequence ID" value="MQW40238.1"/>
    <property type="molecule type" value="Genomic_DNA"/>
</dbReference>
<dbReference type="OrthoDB" id="9904903at2"/>
<comment type="caution">
    <text evidence="8">The sequence shown here is derived from an EMBL/GenBank/DDBJ whole genome shotgun (WGS) entry which is preliminary data.</text>
</comment>
<evidence type="ECO:0000256" key="4">
    <source>
        <dbReference type="ARBA" id="ARBA00023088"/>
    </source>
</evidence>
<keyword evidence="2" id="KW-0964">Secreted</keyword>
<evidence type="ECO:0000259" key="7">
    <source>
        <dbReference type="Pfam" id="PF00746"/>
    </source>
</evidence>
<protein>
    <submittedName>
        <fullName evidence="8">LPXTG cell wall anchor domain-containing protein</fullName>
    </submittedName>
</protein>
<feature type="signal peptide" evidence="6">
    <location>
        <begin position="1"/>
        <end position="22"/>
    </location>
</feature>
<dbReference type="AlphaFoldDB" id="A0A7X2D160"/>
<evidence type="ECO:0000256" key="5">
    <source>
        <dbReference type="SAM" id="Phobius"/>
    </source>
</evidence>
<keyword evidence="5" id="KW-0812">Transmembrane</keyword>
<accession>A0A7X2D160</accession>
<dbReference type="RefSeq" id="WP_153496901.1">
    <property type="nucleotide sequence ID" value="NZ_CAXYUY010000005.1"/>
</dbReference>
<dbReference type="NCBIfam" id="TIGR01167">
    <property type="entry name" value="LPXTG_anchor"/>
    <property type="match status" value="1"/>
</dbReference>
<evidence type="ECO:0000256" key="1">
    <source>
        <dbReference type="ARBA" id="ARBA00022512"/>
    </source>
</evidence>
<dbReference type="InterPro" id="IPR019931">
    <property type="entry name" value="LPXTG_anchor"/>
</dbReference>
<feature type="chain" id="PRO_5030703427" evidence="6">
    <location>
        <begin position="23"/>
        <end position="110"/>
    </location>
</feature>
<dbReference type="Pfam" id="PF00746">
    <property type="entry name" value="Gram_pos_anchor"/>
    <property type="match status" value="1"/>
</dbReference>
<organism evidence="8 9">
    <name type="scientific">Lactococcus hircilactis</name>
    <dbReference type="NCBI Taxonomy" id="1494462"/>
    <lineage>
        <taxon>Bacteria</taxon>
        <taxon>Bacillati</taxon>
        <taxon>Bacillota</taxon>
        <taxon>Bacilli</taxon>
        <taxon>Lactobacillales</taxon>
        <taxon>Streptococcaceae</taxon>
        <taxon>Lactococcus</taxon>
    </lineage>
</organism>
<evidence type="ECO:0000256" key="2">
    <source>
        <dbReference type="ARBA" id="ARBA00022525"/>
    </source>
</evidence>